<dbReference type="GO" id="GO:0005694">
    <property type="term" value="C:chromosome"/>
    <property type="evidence" value="ECO:0007669"/>
    <property type="project" value="InterPro"/>
</dbReference>
<keyword evidence="1 6" id="KW-0963">Cytoplasm</keyword>
<organism evidence="10 11">
    <name type="scientific">Rothia terrae</name>
    <dbReference type="NCBI Taxonomy" id="396015"/>
    <lineage>
        <taxon>Bacteria</taxon>
        <taxon>Bacillati</taxon>
        <taxon>Actinomycetota</taxon>
        <taxon>Actinomycetes</taxon>
        <taxon>Micrococcales</taxon>
        <taxon>Micrococcaceae</taxon>
        <taxon>Rothia</taxon>
    </lineage>
</organism>
<feature type="region of interest" description="Disordered" evidence="7">
    <location>
        <begin position="438"/>
        <end position="469"/>
    </location>
</feature>
<feature type="domain" description="RecF/RecN/SMC N-terminal" evidence="8">
    <location>
        <begin position="3"/>
        <end position="1133"/>
    </location>
</feature>
<reference evidence="10 11" key="1">
    <citation type="submission" date="2020-09" db="EMBL/GenBank/DDBJ databases">
        <title>Investigation of environmental microbes.</title>
        <authorList>
            <person name="Ou Y."/>
            <person name="Kang Q."/>
        </authorList>
    </citation>
    <scope>NUCLEOTIDE SEQUENCE [LARGE SCALE GENOMIC DNA]</scope>
    <source>
        <strain evidence="10 11">KJZ-14</strain>
    </source>
</reference>
<dbReference type="GO" id="GO:0016887">
    <property type="term" value="F:ATP hydrolysis activity"/>
    <property type="evidence" value="ECO:0007669"/>
    <property type="project" value="InterPro"/>
</dbReference>
<gene>
    <name evidence="6 10" type="primary">smc</name>
    <name evidence="10" type="ORF">IDM49_05055</name>
</gene>
<dbReference type="AlphaFoldDB" id="A0A7H2BG29"/>
<evidence type="ECO:0000256" key="6">
    <source>
        <dbReference type="HAMAP-Rule" id="MF_01894"/>
    </source>
</evidence>
<keyword evidence="2 6" id="KW-0547">Nucleotide-binding</keyword>
<evidence type="ECO:0000256" key="1">
    <source>
        <dbReference type="ARBA" id="ARBA00022490"/>
    </source>
</evidence>
<evidence type="ECO:0000256" key="4">
    <source>
        <dbReference type="ARBA" id="ARBA00023054"/>
    </source>
</evidence>
<dbReference type="SUPFAM" id="SSF52540">
    <property type="entry name" value="P-loop containing nucleoside triphosphate hydrolases"/>
    <property type="match status" value="1"/>
</dbReference>
<dbReference type="GO" id="GO:0005524">
    <property type="term" value="F:ATP binding"/>
    <property type="evidence" value="ECO:0007669"/>
    <property type="project" value="UniProtKB-UniRule"/>
</dbReference>
<dbReference type="InterPro" id="IPR024704">
    <property type="entry name" value="SMC"/>
</dbReference>
<dbReference type="GO" id="GO:0007059">
    <property type="term" value="P:chromosome segregation"/>
    <property type="evidence" value="ECO:0007669"/>
    <property type="project" value="UniProtKB-UniRule"/>
</dbReference>
<evidence type="ECO:0000256" key="3">
    <source>
        <dbReference type="ARBA" id="ARBA00022840"/>
    </source>
</evidence>
<evidence type="ECO:0000256" key="2">
    <source>
        <dbReference type="ARBA" id="ARBA00022741"/>
    </source>
</evidence>
<comment type="similarity">
    <text evidence="6">Belongs to the SMC family.</text>
</comment>
<dbReference type="Pfam" id="PF02463">
    <property type="entry name" value="SMC_N"/>
    <property type="match status" value="1"/>
</dbReference>
<feature type="binding site" evidence="6">
    <location>
        <begin position="32"/>
        <end position="39"/>
    </location>
    <ligand>
        <name>ATP</name>
        <dbReference type="ChEBI" id="CHEBI:30616"/>
    </ligand>
</feature>
<keyword evidence="4 6" id="KW-0175">Coiled coil</keyword>
<feature type="coiled-coil region" evidence="6">
    <location>
        <begin position="713"/>
        <end position="813"/>
    </location>
</feature>
<keyword evidence="3 6" id="KW-0067">ATP-binding</keyword>
<feature type="domain" description="SMC hinge" evidence="9">
    <location>
        <begin position="507"/>
        <end position="604"/>
    </location>
</feature>
<dbReference type="NCBIfam" id="TIGR02168">
    <property type="entry name" value="SMC_prok_B"/>
    <property type="match status" value="1"/>
</dbReference>
<dbReference type="GO" id="GO:0007062">
    <property type="term" value="P:sister chromatid cohesion"/>
    <property type="evidence" value="ECO:0007669"/>
    <property type="project" value="InterPro"/>
</dbReference>
<name>A0A7H2BG29_9MICC</name>
<dbReference type="KEGG" id="rter:IDM49_05055"/>
<dbReference type="PANTHER" id="PTHR43977">
    <property type="entry name" value="STRUCTURAL MAINTENANCE OF CHROMOSOMES PROTEIN 3"/>
    <property type="match status" value="1"/>
</dbReference>
<dbReference type="PIRSF" id="PIRSF005719">
    <property type="entry name" value="SMC"/>
    <property type="match status" value="1"/>
</dbReference>
<comment type="function">
    <text evidence="6">Required for chromosome condensation and partitioning.</text>
</comment>
<dbReference type="GO" id="GO:0006260">
    <property type="term" value="P:DNA replication"/>
    <property type="evidence" value="ECO:0007669"/>
    <property type="project" value="UniProtKB-UniRule"/>
</dbReference>
<dbReference type="Gene3D" id="3.40.50.300">
    <property type="entry name" value="P-loop containing nucleotide triphosphate hydrolases"/>
    <property type="match status" value="2"/>
</dbReference>
<feature type="coiled-coil region" evidence="6">
    <location>
        <begin position="167"/>
        <end position="299"/>
    </location>
</feature>
<evidence type="ECO:0000259" key="9">
    <source>
        <dbReference type="Pfam" id="PF06470"/>
    </source>
</evidence>
<comment type="subunit">
    <text evidence="6">Homodimer.</text>
</comment>
<dbReference type="RefSeq" id="WP_190725244.1">
    <property type="nucleotide sequence ID" value="NZ_CP061539.1"/>
</dbReference>
<dbReference type="GO" id="GO:0005737">
    <property type="term" value="C:cytoplasm"/>
    <property type="evidence" value="ECO:0007669"/>
    <property type="project" value="UniProtKB-SubCell"/>
</dbReference>
<dbReference type="InterPro" id="IPR036277">
    <property type="entry name" value="SMC_hinge_sf"/>
</dbReference>
<dbReference type="InterPro" id="IPR010935">
    <property type="entry name" value="SMC_hinge"/>
</dbReference>
<feature type="coiled-coil region" evidence="6">
    <location>
        <begin position="636"/>
        <end position="677"/>
    </location>
</feature>
<proteinExistence type="inferred from homology"/>
<dbReference type="GO" id="GO:0003677">
    <property type="term" value="F:DNA binding"/>
    <property type="evidence" value="ECO:0007669"/>
    <property type="project" value="UniProtKB-UniRule"/>
</dbReference>
<evidence type="ECO:0000259" key="8">
    <source>
        <dbReference type="Pfam" id="PF02463"/>
    </source>
</evidence>
<feature type="compositionally biased region" description="Basic and acidic residues" evidence="7">
    <location>
        <begin position="438"/>
        <end position="455"/>
    </location>
</feature>
<sequence length="1148" mass="127975">MHLTSLTIRGFKSFASATTFTFDRGMSAIVGPNGSGKSNVVDALSWVLGEQGTKNLRGGSMQDVIFAGAGQRSALGRAKVSVTFDNSDGELDAPYSEVEISRTMFRTGGSEYEINGEPARLADIQELLSGAGLGKNLHVLVGQGQLDQLLYASAEQRRVLLEEAAGINRHRRRQDKTARKLESMRENLTRVEDLVKELEHQLEPLGEQAESAREASKIQAEIRELQSVQLAVDIKNLSQDIEKISEQQAQAHEAFEQLTAEDKTAQENSGVFRKTFSEAQEIERSIENRLQKISALESQIAGLIDLAHERSTRSEIDVTPYQRALASARARVSQAQQDASDLSAHKVLVAEQVFVAGIKQQVAAEDYDKASQAVRSVHKQIQAERQRKAELTEELAAHRARATRAEAEAQERGQELDEIIELKSNATAILQEHRSALQDAEDKVRQTQEQHESVQKRRSSARQNLERARTEHAKITTLEATHIAERATLHRALASKASQDAPAKAQQLFKRFSVEDGWDEAVAVALGDIAEAYVVERQTVRTAGKVTEVSVVFSPSAHSSLPDCAEKNVRPILEVIDADADAEPIVRAALGYYVVTENIEDAHSFVEKNTGFVAVTRAGVRISNWSVIYPRAASSAVQLQHDFEKVSQQLENIQRRVLESSETVQAAEKTLADARTEEKEVLRHLGAARGKAEKLHRETAAFESRLATLESHIKRQSHLVETAQQRVKDAQRELKTTLDLIGQQRPVDRDISALEKRQNQVQQRVNRVQSVLDAATSRAQASEESLTRAKKGLQTSNQELNQALGEFNRALQRQELGEQRAHKARVAKKKAILLQQALKTAHKHEEDALVHAQKKLADLAKQQERKTSEKTIRQAQLSLLSTQVSECKIQHARLETRYEDLSQKSLEISGKTASQLVERYEEHLENYDSDQTLLTLEKLTQQLQNLGAVNPLALEEYEALQERHRFMNEQLNDLKSSRADLRAIMKDVNTHIATLFESVFTEVKNNYEVIFPRLFPGGEGTLVLTDPTNLLDTGIEVHARPAGKKVKRLSLLSGGERSLASLALLIAIFMARPAPFYVLDEVEAALDDRNLSRLLDILKELSQQSQLVMVTHKTRTMEATEVLYGIAMHDGVSTVVSQRIEQLRELLA</sequence>
<accession>A0A7H2BG29</accession>
<dbReference type="Pfam" id="PF06470">
    <property type="entry name" value="SMC_hinge"/>
    <property type="match status" value="1"/>
</dbReference>
<evidence type="ECO:0000256" key="7">
    <source>
        <dbReference type="SAM" id="MobiDB-lite"/>
    </source>
</evidence>
<keyword evidence="5 6" id="KW-0238">DNA-binding</keyword>
<dbReference type="Proteomes" id="UP000516404">
    <property type="component" value="Chromosome"/>
</dbReference>
<dbReference type="SUPFAM" id="SSF75553">
    <property type="entry name" value="Smc hinge domain"/>
    <property type="match status" value="1"/>
</dbReference>
<evidence type="ECO:0000313" key="10">
    <source>
        <dbReference type="EMBL" id="QNV38625.1"/>
    </source>
</evidence>
<evidence type="ECO:0000256" key="5">
    <source>
        <dbReference type="ARBA" id="ARBA00023125"/>
    </source>
</evidence>
<dbReference type="GeneID" id="96623596"/>
<keyword evidence="11" id="KW-1185">Reference proteome</keyword>
<dbReference type="Gene3D" id="6.10.140.1720">
    <property type="match status" value="1"/>
</dbReference>
<evidence type="ECO:0000313" key="11">
    <source>
        <dbReference type="Proteomes" id="UP000516404"/>
    </source>
</evidence>
<dbReference type="InterPro" id="IPR011890">
    <property type="entry name" value="SMC_prok"/>
</dbReference>
<protein>
    <recommendedName>
        <fullName evidence="6">Chromosome partition protein Smc</fullName>
    </recommendedName>
</protein>
<dbReference type="GO" id="GO:0030261">
    <property type="term" value="P:chromosome condensation"/>
    <property type="evidence" value="ECO:0007669"/>
    <property type="project" value="InterPro"/>
</dbReference>
<dbReference type="InterPro" id="IPR003395">
    <property type="entry name" value="RecF/RecN/SMC_N"/>
</dbReference>
<feature type="coiled-coil region" evidence="6">
    <location>
        <begin position="842"/>
        <end position="904"/>
    </location>
</feature>
<comment type="subcellular location">
    <subcellularLocation>
        <location evidence="6">Cytoplasm</location>
    </subcellularLocation>
</comment>
<dbReference type="InterPro" id="IPR027417">
    <property type="entry name" value="P-loop_NTPase"/>
</dbReference>
<dbReference type="EMBL" id="CP061539">
    <property type="protein sequence ID" value="QNV38625.1"/>
    <property type="molecule type" value="Genomic_DNA"/>
</dbReference>
<comment type="domain">
    <text evidence="6">Contains large globular domains required for ATP hydrolysis at each terminus and a third globular domain forming a flexible hinge near the middle of the molecule. These domains are separated by coiled-coil structures.</text>
</comment>
<dbReference type="HAMAP" id="MF_01894">
    <property type="entry name" value="Smc_prok"/>
    <property type="match status" value="1"/>
</dbReference>